<organism evidence="2 3">
    <name type="scientific">Candidatus Blautia pullistercoris</name>
    <dbReference type="NCBI Taxonomy" id="2838499"/>
    <lineage>
        <taxon>Bacteria</taxon>
        <taxon>Bacillati</taxon>
        <taxon>Bacillota</taxon>
        <taxon>Clostridia</taxon>
        <taxon>Lachnospirales</taxon>
        <taxon>Lachnospiraceae</taxon>
        <taxon>Blautia</taxon>
    </lineage>
</organism>
<evidence type="ECO:0000313" key="3">
    <source>
        <dbReference type="Proteomes" id="UP000824230"/>
    </source>
</evidence>
<comment type="caution">
    <text evidence="2">The sequence shown here is derived from an EMBL/GenBank/DDBJ whole genome shotgun (WGS) entry which is preliminary data.</text>
</comment>
<sequence>IQDFFSKNEIYCFPNFQLIGKSGFSHNYDFAIQKSKNMPERLCLAINTPNKTAFTNTMFAWEDTRPVRHANTKLIVFLNDSNKITKGIEEGFSNYEITTIKWSERKQAKNLEILTA</sequence>
<evidence type="ECO:0000259" key="1">
    <source>
        <dbReference type="Pfam" id="PF08862"/>
    </source>
</evidence>
<name>A0A9D1VKT1_9FIRM</name>
<feature type="domain" description="DUF1829" evidence="1">
    <location>
        <begin position="20"/>
        <end position="105"/>
    </location>
</feature>
<reference evidence="2" key="1">
    <citation type="journal article" date="2021" name="PeerJ">
        <title>Extensive microbial diversity within the chicken gut microbiome revealed by metagenomics and culture.</title>
        <authorList>
            <person name="Gilroy R."/>
            <person name="Ravi A."/>
            <person name="Getino M."/>
            <person name="Pursley I."/>
            <person name="Horton D.L."/>
            <person name="Alikhan N.F."/>
            <person name="Baker D."/>
            <person name="Gharbi K."/>
            <person name="Hall N."/>
            <person name="Watson M."/>
            <person name="Adriaenssens E.M."/>
            <person name="Foster-Nyarko E."/>
            <person name="Jarju S."/>
            <person name="Secka A."/>
            <person name="Antonio M."/>
            <person name="Oren A."/>
            <person name="Chaudhuri R.R."/>
            <person name="La Ragione R."/>
            <person name="Hildebrand F."/>
            <person name="Pallen M.J."/>
        </authorList>
    </citation>
    <scope>NUCLEOTIDE SEQUENCE</scope>
    <source>
        <strain evidence="2">ChiHjej12B11-1927</strain>
    </source>
</reference>
<reference evidence="2" key="2">
    <citation type="submission" date="2021-04" db="EMBL/GenBank/DDBJ databases">
        <authorList>
            <person name="Gilroy R."/>
        </authorList>
    </citation>
    <scope>NUCLEOTIDE SEQUENCE</scope>
    <source>
        <strain evidence="2">ChiHjej12B11-1927</strain>
    </source>
</reference>
<dbReference type="EMBL" id="DXFG01000064">
    <property type="protein sequence ID" value="HIX36923.1"/>
    <property type="molecule type" value="Genomic_DNA"/>
</dbReference>
<proteinExistence type="predicted"/>
<accession>A0A9D1VKT1</accession>
<feature type="non-terminal residue" evidence="2">
    <location>
        <position position="1"/>
    </location>
</feature>
<dbReference type="AlphaFoldDB" id="A0A9D1VKT1"/>
<dbReference type="InterPro" id="IPR014961">
    <property type="entry name" value="DUF1829"/>
</dbReference>
<evidence type="ECO:0000313" key="2">
    <source>
        <dbReference type="EMBL" id="HIX36923.1"/>
    </source>
</evidence>
<gene>
    <name evidence="2" type="ORF">H9738_03505</name>
</gene>
<protein>
    <submittedName>
        <fullName evidence="2">DUF1829 domain-containing protein</fullName>
    </submittedName>
</protein>
<dbReference type="Pfam" id="PF08862">
    <property type="entry name" value="DUF1829"/>
    <property type="match status" value="1"/>
</dbReference>
<dbReference type="Proteomes" id="UP000824230">
    <property type="component" value="Unassembled WGS sequence"/>
</dbReference>